<evidence type="ECO:0000313" key="2">
    <source>
        <dbReference type="Proteomes" id="UP001303899"/>
    </source>
</evidence>
<gene>
    <name evidence="1" type="ORF">VB776_24235</name>
</gene>
<organism evidence="1 2">
    <name type="scientific">Arcicella gelida</name>
    <dbReference type="NCBI Taxonomy" id="2984195"/>
    <lineage>
        <taxon>Bacteria</taxon>
        <taxon>Pseudomonadati</taxon>
        <taxon>Bacteroidota</taxon>
        <taxon>Cytophagia</taxon>
        <taxon>Cytophagales</taxon>
        <taxon>Flectobacillaceae</taxon>
        <taxon>Arcicella</taxon>
    </lineage>
</organism>
<keyword evidence="2" id="KW-1185">Reference proteome</keyword>
<proteinExistence type="predicted"/>
<comment type="caution">
    <text evidence="1">The sequence shown here is derived from an EMBL/GenBank/DDBJ whole genome shotgun (WGS) entry which is preliminary data.</text>
</comment>
<dbReference type="EMBL" id="JAYGIL010000061">
    <property type="protein sequence ID" value="MEA5406070.1"/>
    <property type="molecule type" value="Genomic_DNA"/>
</dbReference>
<dbReference type="RefSeq" id="WP_323699434.1">
    <property type="nucleotide sequence ID" value="NZ_JAYGIL010000061.1"/>
</dbReference>
<protein>
    <recommendedName>
        <fullName evidence="3">Rad50/SbcC-type AAA domain-containing protein</fullName>
    </recommendedName>
</protein>
<dbReference type="Gene3D" id="3.40.50.300">
    <property type="entry name" value="P-loop containing nucleotide triphosphate hydrolases"/>
    <property type="match status" value="1"/>
</dbReference>
<reference evidence="1 2" key="1">
    <citation type="submission" date="2023-12" db="EMBL/GenBank/DDBJ databases">
        <title>Novel species of the genus Arcicella isolated from rivers.</title>
        <authorList>
            <person name="Lu H."/>
        </authorList>
    </citation>
    <scope>NUCLEOTIDE SEQUENCE [LARGE SCALE GENOMIC DNA]</scope>
    <source>
        <strain evidence="1 2">DC2W</strain>
    </source>
</reference>
<dbReference type="InterPro" id="IPR027417">
    <property type="entry name" value="P-loop_NTPase"/>
</dbReference>
<evidence type="ECO:0008006" key="3">
    <source>
        <dbReference type="Google" id="ProtNLM"/>
    </source>
</evidence>
<dbReference type="Proteomes" id="UP001303899">
    <property type="component" value="Unassembled WGS sequence"/>
</dbReference>
<dbReference type="SUPFAM" id="SSF52540">
    <property type="entry name" value="P-loop containing nucleoside triphosphate hydrolases"/>
    <property type="match status" value="1"/>
</dbReference>
<accession>A0ABU5SC89</accession>
<evidence type="ECO:0000313" key="1">
    <source>
        <dbReference type="EMBL" id="MEA5406070.1"/>
    </source>
</evidence>
<name>A0ABU5SC89_9BACT</name>
<sequence>MLPIALKSFHIKNYRGIIDTQIDNIPDNTQWIFLTGENGFGKTSLLQTLAESLAGKKIIAGKNSILSLSYRHNKAFIFQTFNEHKTLSFPSNTILPESWLQESDTPEKISLEIIHQTTNNDNSNLTNDKEPYETTNKDSYREGYMSYPLNNIIAYGSTRLRIADGTEVEQYGLYGDISSIFSSDIRLINIEERLRDWFRFDKYRFDKIESLFQTLLPRLERIEVDYDKAKQISKIKYFEKDKENNIYTNGLTFIQLAAGYRNIIGMIGDMVLRLSLKKDFENYQDLEGIVL</sequence>